<feature type="compositionally biased region" description="Low complexity" evidence="2">
    <location>
        <begin position="1"/>
        <end position="17"/>
    </location>
</feature>
<evidence type="ECO:0000256" key="2">
    <source>
        <dbReference type="SAM" id="MobiDB-lite"/>
    </source>
</evidence>
<dbReference type="InterPro" id="IPR011990">
    <property type="entry name" value="TPR-like_helical_dom_sf"/>
</dbReference>
<evidence type="ECO:0000313" key="5">
    <source>
        <dbReference type="Proteomes" id="UP000730591"/>
    </source>
</evidence>
<organism evidence="4 5">
    <name type="scientific">Streptomyces composti</name>
    <dbReference type="NCBI Taxonomy" id="2720025"/>
    <lineage>
        <taxon>Bacteria</taxon>
        <taxon>Bacillati</taxon>
        <taxon>Actinomycetota</taxon>
        <taxon>Actinomycetes</taxon>
        <taxon>Kitasatosporales</taxon>
        <taxon>Streptomycetaceae</taxon>
        <taxon>Streptomyces</taxon>
    </lineage>
</organism>
<feature type="region of interest" description="Disordered" evidence="2">
    <location>
        <begin position="279"/>
        <end position="316"/>
    </location>
</feature>
<protein>
    <submittedName>
        <fullName evidence="4">Helix-turn-helix domain-containing protein</fullName>
    </submittedName>
</protein>
<dbReference type="InterPro" id="IPR041664">
    <property type="entry name" value="AAA_16"/>
</dbReference>
<dbReference type="Gene3D" id="1.10.10.10">
    <property type="entry name" value="Winged helix-like DNA-binding domain superfamily/Winged helix DNA-binding domain"/>
    <property type="match status" value="1"/>
</dbReference>
<dbReference type="SUPFAM" id="SSF52540">
    <property type="entry name" value="P-loop containing nucleoside triphosphate hydrolases"/>
    <property type="match status" value="1"/>
</dbReference>
<comment type="caution">
    <text evidence="4">The sequence shown here is derived from an EMBL/GenBank/DDBJ whole genome shotgun (WGS) entry which is preliminary data.</text>
</comment>
<proteinExistence type="predicted"/>
<dbReference type="InterPro" id="IPR000792">
    <property type="entry name" value="Tscrpt_reg_LuxR_C"/>
</dbReference>
<dbReference type="InterPro" id="IPR039420">
    <property type="entry name" value="WalR-like"/>
</dbReference>
<dbReference type="PROSITE" id="PS50043">
    <property type="entry name" value="HTH_LUXR_2"/>
    <property type="match status" value="1"/>
</dbReference>
<feature type="region of interest" description="Disordered" evidence="2">
    <location>
        <begin position="1"/>
        <end position="26"/>
    </location>
</feature>
<dbReference type="Gene3D" id="1.25.40.10">
    <property type="entry name" value="Tetratricopeptide repeat domain"/>
    <property type="match status" value="1"/>
</dbReference>
<reference evidence="4 5" key="1">
    <citation type="submission" date="2020-03" db="EMBL/GenBank/DDBJ databases">
        <title>WGS of actinomycetes isolated from Thailand.</title>
        <authorList>
            <person name="Thawai C."/>
        </authorList>
    </citation>
    <scope>NUCLEOTIDE SEQUENCE [LARGE SCALE GENOMIC DNA]</scope>
    <source>
        <strain evidence="4 5">SBST2-5</strain>
    </source>
</reference>
<keyword evidence="5" id="KW-1185">Reference proteome</keyword>
<dbReference type="Pfam" id="PF13191">
    <property type="entry name" value="AAA_16"/>
    <property type="match status" value="1"/>
</dbReference>
<feature type="compositionally biased region" description="Low complexity" evidence="2">
    <location>
        <begin position="293"/>
        <end position="305"/>
    </location>
</feature>
<dbReference type="InterPro" id="IPR036388">
    <property type="entry name" value="WH-like_DNA-bd_sf"/>
</dbReference>
<keyword evidence="1" id="KW-0238">DNA-binding</keyword>
<dbReference type="InterPro" id="IPR016032">
    <property type="entry name" value="Sig_transdc_resp-reg_C-effctor"/>
</dbReference>
<evidence type="ECO:0000256" key="1">
    <source>
        <dbReference type="ARBA" id="ARBA00023125"/>
    </source>
</evidence>
<dbReference type="EMBL" id="JAATEM010000020">
    <property type="protein sequence ID" value="NJP51897.1"/>
    <property type="molecule type" value="Genomic_DNA"/>
</dbReference>
<name>A0ABX1A9Q7_9ACTN</name>
<feature type="region of interest" description="Disordered" evidence="2">
    <location>
        <begin position="537"/>
        <end position="578"/>
    </location>
</feature>
<dbReference type="CDD" id="cd06170">
    <property type="entry name" value="LuxR_C_like"/>
    <property type="match status" value="1"/>
</dbReference>
<dbReference type="Proteomes" id="UP000730591">
    <property type="component" value="Unassembled WGS sequence"/>
</dbReference>
<dbReference type="RefSeq" id="WP_167996736.1">
    <property type="nucleotide sequence ID" value="NZ_JAATEM010000020.1"/>
</dbReference>
<evidence type="ECO:0000259" key="3">
    <source>
        <dbReference type="PROSITE" id="PS50043"/>
    </source>
</evidence>
<accession>A0ABX1A9Q7</accession>
<dbReference type="SUPFAM" id="SSF46894">
    <property type="entry name" value="C-terminal effector domain of the bipartite response regulators"/>
    <property type="match status" value="1"/>
</dbReference>
<dbReference type="Pfam" id="PF00196">
    <property type="entry name" value="GerE"/>
    <property type="match status" value="1"/>
</dbReference>
<dbReference type="PANTHER" id="PTHR43214:SF42">
    <property type="entry name" value="TRANSCRIPTIONAL REGULATORY PROTEIN DESR"/>
    <property type="match status" value="1"/>
</dbReference>
<dbReference type="SUPFAM" id="SSF48452">
    <property type="entry name" value="TPR-like"/>
    <property type="match status" value="1"/>
</dbReference>
<feature type="domain" description="HTH luxR-type" evidence="3">
    <location>
        <begin position="917"/>
        <end position="982"/>
    </location>
</feature>
<dbReference type="InterPro" id="IPR027417">
    <property type="entry name" value="P-loop_NTPase"/>
</dbReference>
<dbReference type="PANTHER" id="PTHR43214">
    <property type="entry name" value="TWO-COMPONENT RESPONSE REGULATOR"/>
    <property type="match status" value="1"/>
</dbReference>
<gene>
    <name evidence="4" type="ORF">HCJ93_17950</name>
</gene>
<dbReference type="PRINTS" id="PR00038">
    <property type="entry name" value="HTHLUXR"/>
</dbReference>
<sequence>MTGQTTGQTTGLSTPGTASLARRTGSRRQALAEVLDGSGTGGVRVVTGEPGCGRTAFLRSAARSFTAGPARLVRADPAGSRQRLSGLRTLLRAIGADPACVRDDGSAGERLLDALRTAASGAPLLICADDVHLWDPASRTALGGAARRVQAEPGGVGLLMTVPGHRPAGREFAGLPVLRLGPLDAGEASRLLDELTGGAVAPAIRDELLREAEGNPALLRAMAQRLTPAQLSGHAPLPRPLADAEILTTLVGGHLAGLTREQADVSLTLAAALRATGEPDAEADLVRRATGRPDPASATATDPAAGEQPENAELPETLLEADGRIRFRSALIGRAVYAAAPPERRRAAHRALAGLSAEPHGIPALLHRSWSVPEPASSLADELAGAAASDASGASPALRSRARARAAELTPDHAERAHRYTAAAELALLAGDPAEALRLLDAARSPALPVAVRGRAELLRGTVLLGDGPVDDARESFLLAERLLSAAGHPQEADTAGLGAANAAWAAGDLPACLLALTPEGAAPPLLREHEVPVPVGRLARPGAGHSGTSDHGSSRLATRPGARTPTPPGPAPCRSDSAAHLRDHLDGMRAVLLGRFDLAGASLGRVVERGRPADEPERLLRAAAAALMLGDVTGARRAGARALAAVRTLGAAALEPRALEYLAYAELRAGEHQLARTRAEEGLRSARRAGQRNTEAHHHAVLALAASIEGERDLVAGHVAAALAIARRHGLAQAATLAQWAAARADLGAGRPREAADRLGPLVRPGPRRGHFAVWMLAVPCYVEAAALAGRPEHARTVVEDFAVWAACGADPQAPAQLLRCRALLAGPERADLLYRRALDRHEESAGDFERARTALLYGMWLRRRRRLREARERLGEALMGFERCGAHLWARQAGAELRAGGAAPAAGTGETPGAGTADLGALTPQQLRIARYVAQGATNREVALSLSVSTRTVDYHLRKVFAALGVRSRVELARLVDQAEKTGARLERAEKTGARL</sequence>
<dbReference type="SMART" id="SM00421">
    <property type="entry name" value="HTH_LUXR"/>
    <property type="match status" value="1"/>
</dbReference>
<evidence type="ECO:0000313" key="4">
    <source>
        <dbReference type="EMBL" id="NJP51897.1"/>
    </source>
</evidence>